<evidence type="ECO:0000313" key="1">
    <source>
        <dbReference type="EMBL" id="VDO70589.1"/>
    </source>
</evidence>
<keyword evidence="2" id="KW-1185">Reference proteome</keyword>
<protein>
    <submittedName>
        <fullName evidence="3">Ovule protein</fullName>
    </submittedName>
</protein>
<evidence type="ECO:0000313" key="3">
    <source>
        <dbReference type="WBParaSite" id="SCUD_0000186401-mRNA-1"/>
    </source>
</evidence>
<dbReference type="EMBL" id="UZAK01001629">
    <property type="protein sequence ID" value="VDO70589.1"/>
    <property type="molecule type" value="Genomic_DNA"/>
</dbReference>
<dbReference type="AlphaFoldDB" id="A0A183JGP2"/>
<reference evidence="1 2" key="2">
    <citation type="submission" date="2018-11" db="EMBL/GenBank/DDBJ databases">
        <authorList>
            <consortium name="Pathogen Informatics"/>
        </authorList>
    </citation>
    <scope>NUCLEOTIDE SEQUENCE [LARGE SCALE GENOMIC DNA]</scope>
    <source>
        <strain evidence="1">Dakar</strain>
        <strain evidence="2">Dakar, Senegal</strain>
    </source>
</reference>
<evidence type="ECO:0000313" key="2">
    <source>
        <dbReference type="Proteomes" id="UP000279833"/>
    </source>
</evidence>
<sequence length="75" mass="8592">MTRHNLRVLEFTETHQIQVGQKTFDSKEMLLYSGHEEENAYGPRIIKASSKTTKEGITMNDTQCYAPINDTNDDV</sequence>
<accession>A0A183JGP2</accession>
<name>A0A183JGP2_9TREM</name>
<gene>
    <name evidence="1" type="ORF">SCUD_LOCUS1865</name>
</gene>
<organism evidence="3">
    <name type="scientific">Schistosoma curassoni</name>
    <dbReference type="NCBI Taxonomy" id="6186"/>
    <lineage>
        <taxon>Eukaryota</taxon>
        <taxon>Metazoa</taxon>
        <taxon>Spiralia</taxon>
        <taxon>Lophotrochozoa</taxon>
        <taxon>Platyhelminthes</taxon>
        <taxon>Trematoda</taxon>
        <taxon>Digenea</taxon>
        <taxon>Strigeidida</taxon>
        <taxon>Schistosomatoidea</taxon>
        <taxon>Schistosomatidae</taxon>
        <taxon>Schistosoma</taxon>
    </lineage>
</organism>
<proteinExistence type="predicted"/>
<dbReference type="WBParaSite" id="SCUD_0000186401-mRNA-1">
    <property type="protein sequence ID" value="SCUD_0000186401-mRNA-1"/>
    <property type="gene ID" value="SCUD_0000186401"/>
</dbReference>
<reference evidence="3" key="1">
    <citation type="submission" date="2016-06" db="UniProtKB">
        <authorList>
            <consortium name="WormBaseParasite"/>
        </authorList>
    </citation>
    <scope>IDENTIFICATION</scope>
</reference>
<dbReference type="Proteomes" id="UP000279833">
    <property type="component" value="Unassembled WGS sequence"/>
</dbReference>